<sequence>MDLADRFEDRVSIAAGLMGCSEDEVREQAIAFKAATARPRLSISVPQMSSPRSRTMAPRREVIVERVRPRMIMR</sequence>
<evidence type="ECO:0000313" key="2">
    <source>
        <dbReference type="Proteomes" id="UP000248021"/>
    </source>
</evidence>
<protein>
    <submittedName>
        <fullName evidence="1">Uncharacterized protein</fullName>
    </submittedName>
</protein>
<reference evidence="1 2" key="1">
    <citation type="submission" date="2018-05" db="EMBL/GenBank/DDBJ databases">
        <title>Genomic Encyclopedia of Type Strains, Phase IV (KMG-IV): sequencing the most valuable type-strain genomes for metagenomic binning, comparative biology and taxonomic classification.</title>
        <authorList>
            <person name="Goeker M."/>
        </authorList>
    </citation>
    <scope>NUCLEOTIDE SEQUENCE [LARGE SCALE GENOMIC DNA]</scope>
    <source>
        <strain evidence="1 2">DSM 6462</strain>
    </source>
</reference>
<proteinExistence type="predicted"/>
<gene>
    <name evidence="1" type="ORF">C7450_101551</name>
</gene>
<dbReference type="Proteomes" id="UP000248021">
    <property type="component" value="Unassembled WGS sequence"/>
</dbReference>
<dbReference type="AlphaFoldDB" id="A0A2V3UHF2"/>
<name>A0A2V3UHF2_9HYPH</name>
<evidence type="ECO:0000313" key="1">
    <source>
        <dbReference type="EMBL" id="PXW64792.1"/>
    </source>
</evidence>
<organism evidence="1 2">
    <name type="scientific">Chelatococcus asaccharovorans</name>
    <dbReference type="NCBI Taxonomy" id="28210"/>
    <lineage>
        <taxon>Bacteria</taxon>
        <taxon>Pseudomonadati</taxon>
        <taxon>Pseudomonadota</taxon>
        <taxon>Alphaproteobacteria</taxon>
        <taxon>Hyphomicrobiales</taxon>
        <taxon>Chelatococcaceae</taxon>
        <taxon>Chelatococcus</taxon>
    </lineage>
</organism>
<dbReference type="EMBL" id="QJJK01000001">
    <property type="protein sequence ID" value="PXW64792.1"/>
    <property type="molecule type" value="Genomic_DNA"/>
</dbReference>
<dbReference type="RefSeq" id="WP_110372825.1">
    <property type="nucleotide sequence ID" value="NZ_CAKNFM010000006.1"/>
</dbReference>
<keyword evidence="2" id="KW-1185">Reference proteome</keyword>
<accession>A0A2V3UHF2</accession>
<comment type="caution">
    <text evidence="1">The sequence shown here is derived from an EMBL/GenBank/DDBJ whole genome shotgun (WGS) entry which is preliminary data.</text>
</comment>